<dbReference type="SUPFAM" id="SSF53223">
    <property type="entry name" value="Aminoacid dehydrogenase-like, N-terminal domain"/>
    <property type="match status" value="1"/>
</dbReference>
<comment type="cofactor">
    <cofactor evidence="10">
        <name>Mg(2+)</name>
        <dbReference type="ChEBI" id="CHEBI:18420"/>
    </cofactor>
    <cofactor evidence="10">
        <name>Mn(2+)</name>
        <dbReference type="ChEBI" id="CHEBI:29035"/>
    </cofactor>
    <text evidence="10">Divalent metal cations. Prefers magnesium or manganese.</text>
</comment>
<evidence type="ECO:0000259" key="13">
    <source>
        <dbReference type="SMART" id="SM01274"/>
    </source>
</evidence>
<dbReference type="Pfam" id="PF03949">
    <property type="entry name" value="Malic_M"/>
    <property type="match status" value="1"/>
</dbReference>
<comment type="similarity">
    <text evidence="2 11">Belongs to the malic enzymes family.</text>
</comment>
<proteinExistence type="inferred from homology"/>
<dbReference type="Gene3D" id="3.40.50.720">
    <property type="entry name" value="NAD(P)-binding Rossmann-like Domain"/>
    <property type="match status" value="1"/>
</dbReference>
<dbReference type="GO" id="GO:0006108">
    <property type="term" value="P:malate metabolic process"/>
    <property type="evidence" value="ECO:0007669"/>
    <property type="project" value="TreeGrafter"/>
</dbReference>
<dbReference type="Gene3D" id="3.40.50.10380">
    <property type="entry name" value="Malic enzyme, N-terminal domain"/>
    <property type="match status" value="1"/>
</dbReference>
<dbReference type="SMART" id="SM01274">
    <property type="entry name" value="malic"/>
    <property type="match status" value="1"/>
</dbReference>
<feature type="binding site" evidence="10">
    <location>
        <position position="293"/>
    </location>
    <ligand>
        <name>a divalent metal cation</name>
        <dbReference type="ChEBI" id="CHEBI:60240"/>
    </ligand>
</feature>
<dbReference type="GO" id="GO:0005739">
    <property type="term" value="C:mitochondrion"/>
    <property type="evidence" value="ECO:0007669"/>
    <property type="project" value="TreeGrafter"/>
</dbReference>
<feature type="active site" description="Proton donor" evidence="8">
    <location>
        <position position="150"/>
    </location>
</feature>
<dbReference type="PANTHER" id="PTHR23406">
    <property type="entry name" value="MALIC ENZYME-RELATED"/>
    <property type="match status" value="1"/>
</dbReference>
<evidence type="ECO:0000256" key="7">
    <source>
        <dbReference type="ARBA" id="ARBA00052591"/>
    </source>
</evidence>
<accession>A0A9P7YZF4</accession>
<name>A0A9P7YZF4_9HELO</name>
<dbReference type="Proteomes" id="UP000887226">
    <property type="component" value="Unassembled WGS sequence"/>
</dbReference>
<dbReference type="FunFam" id="3.40.50.10380:FF:000001">
    <property type="entry name" value="NAD-dependent malic enzyme"/>
    <property type="match status" value="1"/>
</dbReference>
<feature type="binding site" evidence="10">
    <location>
        <position position="294"/>
    </location>
    <ligand>
        <name>a divalent metal cation</name>
        <dbReference type="ChEBI" id="CHEBI:60240"/>
    </ligand>
</feature>
<dbReference type="GO" id="GO:0051287">
    <property type="term" value="F:NAD binding"/>
    <property type="evidence" value="ECO:0007669"/>
    <property type="project" value="InterPro"/>
</dbReference>
<sequence length="631" mass="69376">MFLRQLLVRSGQSTRSAKASILCSTVLSSRPHITMTAPDEVKPRKYNHLPLATSGPLECSLKGTSLLHTPFYNKGAAFTAEERVEFGLTGLLPTNVSSLDVQAKRAYNQYSSRTENLAKNTFMTSLVEQNQILYYRLIHDHLKEMMPVIYTPTEGDAIERYSELFRKPTGCFLSIDEPERVHDNLAEWGEPEDIDYIVVSDGEEILGIGDQGVGGILISVAKLVLTTVCAGIHPDRQLAVVLDTGTDNERLSNDDLYLGLQKPRVRGNEYDDFVDNFIQSARKLYPNAYIHFEDFGLTNARKILDKYRPSMPCFNDDVQGTGCVTLAAIMAGLHITKTKLADTKIVIFGSGSAGTGIADQIRDAIAADSGKSKEDAAKQIYCVDKPGLLLKSLGDKLTHTQIGYARDDDEWKGKETKGLLDVVKEVKPHVLIGTSTKPKAFTQEIIEEMSSHADRPIVFPLSNPTRLHEASPEDINKWSKGKALIATGSPFPSVEYDGKEYIVAECNNSICFPGIGLGAVLSRSKLLSDKMLVAAVKALAAQSPALKDPQQGLLPDVEDVREISVQIAKAVIKASVEEGLAQQKDIPDDDAELDEWVREQMWNPVYRPLKYVEGKGKLSTETMSAAGQARS</sequence>
<gene>
    <name evidence="14" type="ORF">BJ878DRAFT_515287</name>
</gene>
<keyword evidence="5" id="KW-0520">NAD</keyword>
<keyword evidence="15" id="KW-1185">Reference proteome</keyword>
<dbReference type="GO" id="GO:0004471">
    <property type="term" value="F:malate dehydrogenase (decarboxylating) (NAD+) activity"/>
    <property type="evidence" value="ECO:0007669"/>
    <property type="project" value="TreeGrafter"/>
</dbReference>
<feature type="active site" description="Proton acceptor" evidence="8">
    <location>
        <position position="222"/>
    </location>
</feature>
<evidence type="ECO:0000256" key="3">
    <source>
        <dbReference type="ARBA" id="ARBA00022723"/>
    </source>
</evidence>
<evidence type="ECO:0000313" key="15">
    <source>
        <dbReference type="Proteomes" id="UP000887226"/>
    </source>
</evidence>
<evidence type="ECO:0000256" key="9">
    <source>
        <dbReference type="PIRSR" id="PIRSR000106-2"/>
    </source>
</evidence>
<feature type="binding site" evidence="10">
    <location>
        <position position="317"/>
    </location>
    <ligand>
        <name>a divalent metal cation</name>
        <dbReference type="ChEBI" id="CHEBI:60240"/>
    </ligand>
</feature>
<protein>
    <recommendedName>
        <fullName evidence="11">Malic enzyme</fullName>
    </recommendedName>
</protein>
<dbReference type="InterPro" id="IPR001891">
    <property type="entry name" value="Malic_OxRdtase"/>
</dbReference>
<evidence type="ECO:0000256" key="5">
    <source>
        <dbReference type="ARBA" id="ARBA00023027"/>
    </source>
</evidence>
<reference evidence="14" key="1">
    <citation type="journal article" date="2021" name="IMA Fungus">
        <title>Genomic characterization of three marine fungi, including Emericellopsis atlantica sp. nov. with signatures of a generalist lifestyle and marine biomass degradation.</title>
        <authorList>
            <person name="Hagestad O.C."/>
            <person name="Hou L."/>
            <person name="Andersen J.H."/>
            <person name="Hansen E.H."/>
            <person name="Altermark B."/>
            <person name="Li C."/>
            <person name="Kuhnert E."/>
            <person name="Cox R.J."/>
            <person name="Crous P.W."/>
            <person name="Spatafora J.W."/>
            <person name="Lail K."/>
            <person name="Amirebrahimi M."/>
            <person name="Lipzen A."/>
            <person name="Pangilinan J."/>
            <person name="Andreopoulos W."/>
            <person name="Hayes R.D."/>
            <person name="Ng V."/>
            <person name="Grigoriev I.V."/>
            <person name="Jackson S.A."/>
            <person name="Sutton T.D.S."/>
            <person name="Dobson A.D.W."/>
            <person name="Rama T."/>
        </authorList>
    </citation>
    <scope>NUCLEOTIDE SEQUENCE</scope>
    <source>
        <strain evidence="14">TRa3180A</strain>
    </source>
</reference>
<dbReference type="GO" id="GO:0046872">
    <property type="term" value="F:metal ion binding"/>
    <property type="evidence" value="ECO:0007669"/>
    <property type="project" value="UniProtKB-KW"/>
</dbReference>
<evidence type="ECO:0000256" key="2">
    <source>
        <dbReference type="ARBA" id="ARBA00008785"/>
    </source>
</evidence>
<dbReference type="InterPro" id="IPR012302">
    <property type="entry name" value="Malic_NAD-bd"/>
</dbReference>
<evidence type="ECO:0000256" key="4">
    <source>
        <dbReference type="ARBA" id="ARBA00023002"/>
    </source>
</evidence>
<comment type="cofactor">
    <cofactor evidence="1">
        <name>Mn(2+)</name>
        <dbReference type="ChEBI" id="CHEBI:29035"/>
    </cofactor>
</comment>
<dbReference type="NCBIfam" id="NF010052">
    <property type="entry name" value="PRK13529.1"/>
    <property type="match status" value="1"/>
</dbReference>
<dbReference type="CDD" id="cd05312">
    <property type="entry name" value="NAD_bind_1_malic_enz"/>
    <property type="match status" value="1"/>
</dbReference>
<dbReference type="InterPro" id="IPR015884">
    <property type="entry name" value="Malic_enzyme_CS"/>
</dbReference>
<dbReference type="PIRSF" id="PIRSF000106">
    <property type="entry name" value="ME"/>
    <property type="match status" value="1"/>
</dbReference>
<dbReference type="AlphaFoldDB" id="A0A9P7YZF4"/>
<keyword evidence="4 11" id="KW-0560">Oxidoreductase</keyword>
<dbReference type="InterPro" id="IPR046346">
    <property type="entry name" value="Aminoacid_DH-like_N_sf"/>
</dbReference>
<feature type="binding site" evidence="9">
    <location>
        <position position="463"/>
    </location>
    <ligand>
        <name>(S)-malate</name>
        <dbReference type="ChEBI" id="CHEBI:15589"/>
    </ligand>
</feature>
<comment type="caution">
    <text evidence="14">The sequence shown here is derived from an EMBL/GenBank/DDBJ whole genome shotgun (WGS) entry which is preliminary data.</text>
</comment>
<dbReference type="PANTHER" id="PTHR23406:SF34">
    <property type="entry name" value="NAD-DEPENDENT MALIC ENZYME, MITOCHONDRIAL"/>
    <property type="match status" value="1"/>
</dbReference>
<evidence type="ECO:0000256" key="8">
    <source>
        <dbReference type="PIRSR" id="PIRSR000106-1"/>
    </source>
</evidence>
<dbReference type="SUPFAM" id="SSF51735">
    <property type="entry name" value="NAD(P)-binding Rossmann-fold domains"/>
    <property type="match status" value="1"/>
</dbReference>
<feature type="domain" description="Malic enzyme NAD-binding" evidence="12">
    <location>
        <begin position="318"/>
        <end position="576"/>
    </location>
</feature>
<comment type="catalytic activity">
    <reaction evidence="7">
        <text>(S)-malate + NAD(+) = pyruvate + CO2 + NADH</text>
        <dbReference type="Rhea" id="RHEA:12653"/>
        <dbReference type="ChEBI" id="CHEBI:15361"/>
        <dbReference type="ChEBI" id="CHEBI:15589"/>
        <dbReference type="ChEBI" id="CHEBI:16526"/>
        <dbReference type="ChEBI" id="CHEBI:57540"/>
        <dbReference type="ChEBI" id="CHEBI:57945"/>
        <dbReference type="EC" id="1.1.1.38"/>
    </reaction>
</comment>
<keyword evidence="3 10" id="KW-0479">Metal-binding</keyword>
<dbReference type="Pfam" id="PF00390">
    <property type="entry name" value="malic"/>
    <property type="match status" value="1"/>
</dbReference>
<dbReference type="EMBL" id="MU254070">
    <property type="protein sequence ID" value="KAG9242471.1"/>
    <property type="molecule type" value="Genomic_DNA"/>
</dbReference>
<dbReference type="PRINTS" id="PR00072">
    <property type="entry name" value="MALOXRDTASE"/>
</dbReference>
<feature type="binding site" evidence="9">
    <location>
        <position position="507"/>
    </location>
    <ligand>
        <name>(S)-malate</name>
        <dbReference type="ChEBI" id="CHEBI:15589"/>
    </ligand>
</feature>
<dbReference type="SMART" id="SM00919">
    <property type="entry name" value="Malic_M"/>
    <property type="match status" value="1"/>
</dbReference>
<dbReference type="OrthoDB" id="5365701at2759"/>
<evidence type="ECO:0000256" key="11">
    <source>
        <dbReference type="RuleBase" id="RU003426"/>
    </source>
</evidence>
<organism evidence="14 15">
    <name type="scientific">Calycina marina</name>
    <dbReference type="NCBI Taxonomy" id="1763456"/>
    <lineage>
        <taxon>Eukaryota</taxon>
        <taxon>Fungi</taxon>
        <taxon>Dikarya</taxon>
        <taxon>Ascomycota</taxon>
        <taxon>Pezizomycotina</taxon>
        <taxon>Leotiomycetes</taxon>
        <taxon>Helotiales</taxon>
        <taxon>Pezizellaceae</taxon>
        <taxon>Calycina</taxon>
    </lineage>
</organism>
<evidence type="ECO:0000256" key="10">
    <source>
        <dbReference type="PIRSR" id="PIRSR000106-3"/>
    </source>
</evidence>
<dbReference type="PROSITE" id="PS00331">
    <property type="entry name" value="MALIC_ENZYMES"/>
    <property type="match status" value="1"/>
</dbReference>
<dbReference type="InterPro" id="IPR037062">
    <property type="entry name" value="Malic_N_dom_sf"/>
</dbReference>
<evidence type="ECO:0000256" key="1">
    <source>
        <dbReference type="ARBA" id="ARBA00001936"/>
    </source>
</evidence>
<feature type="domain" description="Malic enzyme N-terminal" evidence="13">
    <location>
        <begin position="127"/>
        <end position="308"/>
    </location>
</feature>
<dbReference type="FunFam" id="3.40.50.720:FF:000055">
    <property type="entry name" value="NAD-dependent malic enzyme"/>
    <property type="match status" value="1"/>
</dbReference>
<evidence type="ECO:0000259" key="12">
    <source>
        <dbReference type="SMART" id="SM00919"/>
    </source>
</evidence>
<evidence type="ECO:0000256" key="6">
    <source>
        <dbReference type="ARBA" id="ARBA00050168"/>
    </source>
</evidence>
<dbReference type="GO" id="GO:0005829">
    <property type="term" value="C:cytosol"/>
    <property type="evidence" value="ECO:0007669"/>
    <property type="project" value="TreeGrafter"/>
</dbReference>
<comment type="catalytic activity">
    <reaction evidence="6">
        <text>oxaloacetate + H(+) = pyruvate + CO2</text>
        <dbReference type="Rhea" id="RHEA:15641"/>
        <dbReference type="ChEBI" id="CHEBI:15361"/>
        <dbReference type="ChEBI" id="CHEBI:15378"/>
        <dbReference type="ChEBI" id="CHEBI:16452"/>
        <dbReference type="ChEBI" id="CHEBI:16526"/>
        <dbReference type="EC" id="1.1.1.38"/>
    </reaction>
</comment>
<dbReference type="InterPro" id="IPR036291">
    <property type="entry name" value="NAD(P)-bd_dom_sf"/>
</dbReference>
<evidence type="ECO:0000313" key="14">
    <source>
        <dbReference type="EMBL" id="KAG9242471.1"/>
    </source>
</evidence>
<dbReference type="InterPro" id="IPR012301">
    <property type="entry name" value="Malic_N_dom"/>
</dbReference>